<evidence type="ECO:0000259" key="6">
    <source>
        <dbReference type="Pfam" id="PF00535"/>
    </source>
</evidence>
<gene>
    <name evidence="7" type="ORF">C4K88_02075</name>
</gene>
<name>A0A2S5J2K4_9MICC</name>
<evidence type="ECO:0000256" key="2">
    <source>
        <dbReference type="ARBA" id="ARBA00006739"/>
    </source>
</evidence>
<dbReference type="PANTHER" id="PTHR43179">
    <property type="entry name" value="RHAMNOSYLTRANSFERASE WBBL"/>
    <property type="match status" value="1"/>
</dbReference>
<dbReference type="InterPro" id="IPR029044">
    <property type="entry name" value="Nucleotide-diphossugar_trans"/>
</dbReference>
<dbReference type="InterPro" id="IPR001173">
    <property type="entry name" value="Glyco_trans_2-like"/>
</dbReference>
<dbReference type="EMBL" id="PRKW01000001">
    <property type="protein sequence ID" value="PPB51034.1"/>
    <property type="molecule type" value="Genomic_DNA"/>
</dbReference>
<keyword evidence="3" id="KW-0328">Glycosyltransferase</keyword>
<dbReference type="Gene3D" id="3.90.550.10">
    <property type="entry name" value="Spore Coat Polysaccharide Biosynthesis Protein SpsA, Chain A"/>
    <property type="match status" value="1"/>
</dbReference>
<dbReference type="PANTHER" id="PTHR43179:SF12">
    <property type="entry name" value="GALACTOFURANOSYLTRANSFERASE GLFT2"/>
    <property type="match status" value="1"/>
</dbReference>
<evidence type="ECO:0000313" key="7">
    <source>
        <dbReference type="EMBL" id="PPB51034.1"/>
    </source>
</evidence>
<comment type="caution">
    <text evidence="7">The sequence shown here is derived from an EMBL/GenBank/DDBJ whole genome shotgun (WGS) entry which is preliminary data.</text>
</comment>
<organism evidence="7 8">
    <name type="scientific">Arthrobacter pityocampae</name>
    <dbReference type="NCBI Taxonomy" id="547334"/>
    <lineage>
        <taxon>Bacteria</taxon>
        <taxon>Bacillati</taxon>
        <taxon>Actinomycetota</taxon>
        <taxon>Actinomycetes</taxon>
        <taxon>Micrococcales</taxon>
        <taxon>Micrococcaceae</taxon>
        <taxon>Arthrobacter</taxon>
    </lineage>
</organism>
<dbReference type="GO" id="GO:0016757">
    <property type="term" value="F:glycosyltransferase activity"/>
    <property type="evidence" value="ECO:0007669"/>
    <property type="project" value="UniProtKB-KW"/>
</dbReference>
<keyword evidence="4 7" id="KW-0808">Transferase</keyword>
<comment type="similarity">
    <text evidence="2">Belongs to the glycosyltransferase 2 family.</text>
</comment>
<keyword evidence="8" id="KW-1185">Reference proteome</keyword>
<dbReference type="Pfam" id="PF00535">
    <property type="entry name" value="Glycos_transf_2"/>
    <property type="match status" value="1"/>
</dbReference>
<reference evidence="7 8" key="1">
    <citation type="journal article" date="2014" name="Int. J. Syst. Evol. Microbiol.">
        <title>Arthrobacter pityocampae sp. nov., isolated from Thaumetopoea pityocampa (Lep., Thaumetopoeidae).</title>
        <authorList>
            <person name="Ince I.A."/>
            <person name="Demirbag Z."/>
            <person name="Kati H."/>
        </authorList>
    </citation>
    <scope>NUCLEOTIDE SEQUENCE [LARGE SCALE GENOMIC DNA]</scope>
    <source>
        <strain evidence="7 8">Tp2</strain>
    </source>
</reference>
<evidence type="ECO:0000256" key="4">
    <source>
        <dbReference type="ARBA" id="ARBA00022679"/>
    </source>
</evidence>
<dbReference type="OrthoDB" id="7665907at2"/>
<protein>
    <submittedName>
        <fullName evidence="7">Glycosyl transferase</fullName>
    </submittedName>
</protein>
<evidence type="ECO:0000256" key="3">
    <source>
        <dbReference type="ARBA" id="ARBA00022676"/>
    </source>
</evidence>
<sequence length="439" mass="47051">MATIQAAASSRYCDHSHSAGLSPEEATGVEPGVRAEARPSLSAMIPNGVMQASTASQGVMSPVGPVPAGPGHVGSGPVRTGLEHGVIDCYYPRILTAPPVPGLLRTAMARPGRTSLHVPSAGSPRVFLVITTFNRAALLRDLLDSIAALDPAPAAVVVVDNASTDATGDVLADARLPMDLIVERLPVNVGGSGGFAAGMARALGEGADWLWLMDDDVVVLPDALASFAPWMSRYSCLHGRRYDAEGRPFFWQHVLDEFTGVHLPVRGDVFATSSVFHTNVACFEGMLVSAGVVREIGLPDARFFLNGDDLTYGWLVSQRFPVAYIDAFVLRKTRAQRQVDLGVRHLNESSDLSRFCGMRNRGHLARYLQLHGRYHRVGFGLGTFLSAGKELLRLVAVERSVSGAAQVWRGWRAARVILHDPAWRPEPALPEPAGRTGGS</sequence>
<comment type="pathway">
    <text evidence="1">Cell wall biogenesis; cell wall polysaccharide biosynthesis.</text>
</comment>
<evidence type="ECO:0000256" key="5">
    <source>
        <dbReference type="SAM" id="MobiDB-lite"/>
    </source>
</evidence>
<evidence type="ECO:0000313" key="8">
    <source>
        <dbReference type="Proteomes" id="UP000239297"/>
    </source>
</evidence>
<dbReference type="AlphaFoldDB" id="A0A2S5J2K4"/>
<feature type="region of interest" description="Disordered" evidence="5">
    <location>
        <begin position="1"/>
        <end position="30"/>
    </location>
</feature>
<feature type="domain" description="Glycosyltransferase 2-like" evidence="6">
    <location>
        <begin position="128"/>
        <end position="259"/>
    </location>
</feature>
<dbReference type="Proteomes" id="UP000239297">
    <property type="component" value="Unassembled WGS sequence"/>
</dbReference>
<accession>A0A2S5J2K4</accession>
<dbReference type="SUPFAM" id="SSF53448">
    <property type="entry name" value="Nucleotide-diphospho-sugar transferases"/>
    <property type="match status" value="1"/>
</dbReference>
<evidence type="ECO:0000256" key="1">
    <source>
        <dbReference type="ARBA" id="ARBA00004776"/>
    </source>
</evidence>
<proteinExistence type="inferred from homology"/>